<dbReference type="EMBL" id="VJON01000026">
    <property type="protein sequence ID" value="TSE33615.1"/>
    <property type="molecule type" value="Genomic_DNA"/>
</dbReference>
<name>A0A554XCP3_9BURK</name>
<proteinExistence type="predicted"/>
<evidence type="ECO:0000313" key="3">
    <source>
        <dbReference type="Proteomes" id="UP000318294"/>
    </source>
</evidence>
<protein>
    <submittedName>
        <fullName evidence="2">Uncharacterized protein</fullName>
    </submittedName>
</protein>
<dbReference type="AlphaFoldDB" id="A0A554XCP3"/>
<evidence type="ECO:0000313" key="2">
    <source>
        <dbReference type="EMBL" id="TSE33615.1"/>
    </source>
</evidence>
<organism evidence="2 3">
    <name type="scientific">Tepidimonas charontis</name>
    <dbReference type="NCBI Taxonomy" id="2267262"/>
    <lineage>
        <taxon>Bacteria</taxon>
        <taxon>Pseudomonadati</taxon>
        <taxon>Pseudomonadota</taxon>
        <taxon>Betaproteobacteria</taxon>
        <taxon>Burkholderiales</taxon>
        <taxon>Tepidimonas</taxon>
    </lineage>
</organism>
<feature type="chain" id="PRO_5021980415" evidence="1">
    <location>
        <begin position="21"/>
        <end position="116"/>
    </location>
</feature>
<accession>A0A554XCP3</accession>
<evidence type="ECO:0000256" key="1">
    <source>
        <dbReference type="SAM" id="SignalP"/>
    </source>
</evidence>
<sequence>MNTHAWIAAAAALLAGYAGATTLPDGCYKSIDGGPLAMKIAMKNNRAVVDMADRRGKIQIEGNVMIVDNVIAITGRDNGITLRVYGNGDVLGVYAADADAIAIRTGCHSAFGSFKQ</sequence>
<comment type="caution">
    <text evidence="2">The sequence shown here is derived from an EMBL/GenBank/DDBJ whole genome shotgun (WGS) entry which is preliminary data.</text>
</comment>
<feature type="signal peptide" evidence="1">
    <location>
        <begin position="1"/>
        <end position="20"/>
    </location>
</feature>
<dbReference type="RefSeq" id="WP_144328624.1">
    <property type="nucleotide sequence ID" value="NZ_VJON01000026.1"/>
</dbReference>
<dbReference type="Proteomes" id="UP000318294">
    <property type="component" value="Unassembled WGS sequence"/>
</dbReference>
<keyword evidence="3" id="KW-1185">Reference proteome</keyword>
<gene>
    <name evidence="2" type="ORF">Tchar_01677</name>
</gene>
<reference evidence="2 3" key="1">
    <citation type="submission" date="2019-07" db="EMBL/GenBank/DDBJ databases">
        <title>Tepidimonas charontis SPSP-6 draft genome.</title>
        <authorList>
            <person name="Da Costa M.S."/>
            <person name="Froufe H.J.C."/>
            <person name="Egas C."/>
            <person name="Albuquerque L."/>
        </authorList>
    </citation>
    <scope>NUCLEOTIDE SEQUENCE [LARGE SCALE GENOMIC DNA]</scope>
    <source>
        <strain evidence="2 3">SPSP-6</strain>
    </source>
</reference>
<keyword evidence="1" id="KW-0732">Signal</keyword>